<accession>A0A133XIW8</accession>
<evidence type="ECO:0000313" key="3">
    <source>
        <dbReference type="Proteomes" id="UP000070186"/>
    </source>
</evidence>
<dbReference type="STRING" id="281362.AT959_09190"/>
<dbReference type="Pfam" id="PF01841">
    <property type="entry name" value="Transglut_core"/>
    <property type="match status" value="1"/>
</dbReference>
<dbReference type="EMBL" id="LODL01000019">
    <property type="protein sequence ID" value="KXB30882.1"/>
    <property type="molecule type" value="Genomic_DNA"/>
</dbReference>
<evidence type="ECO:0000313" key="2">
    <source>
        <dbReference type="EMBL" id="KXB30882.1"/>
    </source>
</evidence>
<dbReference type="Proteomes" id="UP000070186">
    <property type="component" value="Unassembled WGS sequence"/>
</dbReference>
<keyword evidence="3" id="KW-1185">Reference proteome</keyword>
<dbReference type="Gene3D" id="3.10.620.30">
    <property type="match status" value="1"/>
</dbReference>
<proteinExistence type="predicted"/>
<reference evidence="2 3" key="1">
    <citation type="submission" date="2015-12" db="EMBL/GenBank/DDBJ databases">
        <title>Nitrous oxide reduction kinetics distinguish bacteria harboring typical versus atypical NosZ.</title>
        <authorList>
            <person name="Yoon S."/>
            <person name="Nissen S."/>
            <person name="Park D."/>
            <person name="Sanford R.A."/>
            <person name="Loeffler F.E."/>
        </authorList>
    </citation>
    <scope>NUCLEOTIDE SEQUENCE [LARGE SCALE GENOMIC DNA]</scope>
    <source>
        <strain evidence="2 3">ATCC BAA-841</strain>
    </source>
</reference>
<protein>
    <submittedName>
        <fullName evidence="2">Transglutaminase</fullName>
    </submittedName>
</protein>
<evidence type="ECO:0000259" key="1">
    <source>
        <dbReference type="SMART" id="SM00460"/>
    </source>
</evidence>
<dbReference type="RefSeq" id="WP_066882678.1">
    <property type="nucleotide sequence ID" value="NZ_LODL01000019.1"/>
</dbReference>
<sequence length="319" mass="35139">MVGLPNNRKLAHFMIRIDLQIDLTYEIDGPGADFVFNIHAAQTPNQRVSTENLTLSQPISPRMYTAPGTGNRYLQLHAAPGALSLGYTAQIDLMHYFADPVKIAEVAVCDMPPEVIGYIYPSRYCQSDLLIKFANNEFGRFTQGYSRVRGIQDWVKRHVSFALNSSNTNTSAIDTLIQRVGVCRDFAHLMIALCRALNIPARFATGTDYGADPTLGPSDFQAYVEVYLGYRWYIFDPSGTGIPMGFVRFGTGRDAADVSFATVFGAVKTHAVVIRAVAVENPASGMMLPYFCDEALSTDSSTMPAASEFTQSSEQPLLW</sequence>
<feature type="domain" description="Transglutaminase-like" evidence="1">
    <location>
        <begin position="175"/>
        <end position="239"/>
    </location>
</feature>
<organism evidence="2 3">
    <name type="scientific">Dechloromonas denitrificans</name>
    <dbReference type="NCBI Taxonomy" id="281362"/>
    <lineage>
        <taxon>Bacteria</taxon>
        <taxon>Pseudomonadati</taxon>
        <taxon>Pseudomonadota</taxon>
        <taxon>Betaproteobacteria</taxon>
        <taxon>Rhodocyclales</taxon>
        <taxon>Azonexaceae</taxon>
        <taxon>Dechloromonas</taxon>
    </lineage>
</organism>
<dbReference type="AlphaFoldDB" id="A0A133XIW8"/>
<dbReference type="InterPro" id="IPR048930">
    <property type="entry name" value="Bact_transglu_N_2"/>
</dbReference>
<dbReference type="Gene3D" id="2.60.40.2250">
    <property type="match status" value="1"/>
</dbReference>
<dbReference type="InterPro" id="IPR002931">
    <property type="entry name" value="Transglutaminase-like"/>
</dbReference>
<dbReference type="Pfam" id="PF21295">
    <property type="entry name" value="Bact_transglu_N_2"/>
    <property type="match status" value="1"/>
</dbReference>
<gene>
    <name evidence="2" type="ORF">AT959_09190</name>
</gene>
<dbReference type="InterPro" id="IPR038765">
    <property type="entry name" value="Papain-like_cys_pep_sf"/>
</dbReference>
<dbReference type="PANTHER" id="PTHR33490:SF12">
    <property type="entry name" value="BLL5557 PROTEIN"/>
    <property type="match status" value="1"/>
</dbReference>
<dbReference type="SMART" id="SM00460">
    <property type="entry name" value="TGc"/>
    <property type="match status" value="1"/>
</dbReference>
<dbReference type="PANTHER" id="PTHR33490">
    <property type="entry name" value="BLR5614 PROTEIN-RELATED"/>
    <property type="match status" value="1"/>
</dbReference>
<dbReference type="SUPFAM" id="SSF54001">
    <property type="entry name" value="Cysteine proteinases"/>
    <property type="match status" value="1"/>
</dbReference>
<comment type="caution">
    <text evidence="2">The sequence shown here is derived from an EMBL/GenBank/DDBJ whole genome shotgun (WGS) entry which is preliminary data.</text>
</comment>
<name>A0A133XIW8_9RHOO</name>